<keyword evidence="1" id="KW-0472">Membrane</keyword>
<sequence>MILPRDPSRNSTTVQQLTLSLQRYRPPVQCENEALHVLSIYLFNSYNGLYIYVSFNVLFPTCLSMWCTLIQKELYCGGDCWHTWLYAGCAHGK</sequence>
<dbReference type="EMBL" id="FUEG01000008">
    <property type="protein sequence ID" value="SJL07584.1"/>
    <property type="molecule type" value="Genomic_DNA"/>
</dbReference>
<dbReference type="AlphaFoldDB" id="A0A284RFQ9"/>
<proteinExistence type="predicted"/>
<evidence type="ECO:0000313" key="2">
    <source>
        <dbReference type="EMBL" id="SJL07584.1"/>
    </source>
</evidence>
<accession>A0A284RFQ9</accession>
<keyword evidence="1" id="KW-1133">Transmembrane helix</keyword>
<protein>
    <submittedName>
        <fullName evidence="2">Uncharacterized protein</fullName>
    </submittedName>
</protein>
<reference evidence="3" key="1">
    <citation type="journal article" date="2017" name="Nat. Ecol. Evol.">
        <title>Genome expansion and lineage-specific genetic innovations in the forest pathogenic fungi Armillaria.</title>
        <authorList>
            <person name="Sipos G."/>
            <person name="Prasanna A.N."/>
            <person name="Walter M.C."/>
            <person name="O'Connor E."/>
            <person name="Balint B."/>
            <person name="Krizsan K."/>
            <person name="Kiss B."/>
            <person name="Hess J."/>
            <person name="Varga T."/>
            <person name="Slot J."/>
            <person name="Riley R."/>
            <person name="Boka B."/>
            <person name="Rigling D."/>
            <person name="Barry K."/>
            <person name="Lee J."/>
            <person name="Mihaltcheva S."/>
            <person name="LaButti K."/>
            <person name="Lipzen A."/>
            <person name="Waldron R."/>
            <person name="Moloney N.M."/>
            <person name="Sperisen C."/>
            <person name="Kredics L."/>
            <person name="Vagvoelgyi C."/>
            <person name="Patrignani A."/>
            <person name="Fitzpatrick D."/>
            <person name="Nagy I."/>
            <person name="Doyle S."/>
            <person name="Anderson J.B."/>
            <person name="Grigoriev I.V."/>
            <person name="Gueldener U."/>
            <person name="Muensterkoetter M."/>
            <person name="Nagy L.G."/>
        </authorList>
    </citation>
    <scope>NUCLEOTIDE SEQUENCE [LARGE SCALE GENOMIC DNA]</scope>
    <source>
        <strain evidence="3">C18/9</strain>
    </source>
</reference>
<feature type="transmembrane region" description="Helical" evidence="1">
    <location>
        <begin position="49"/>
        <end position="69"/>
    </location>
</feature>
<organism evidence="2 3">
    <name type="scientific">Armillaria ostoyae</name>
    <name type="common">Armillaria root rot fungus</name>
    <dbReference type="NCBI Taxonomy" id="47428"/>
    <lineage>
        <taxon>Eukaryota</taxon>
        <taxon>Fungi</taxon>
        <taxon>Dikarya</taxon>
        <taxon>Basidiomycota</taxon>
        <taxon>Agaricomycotina</taxon>
        <taxon>Agaricomycetes</taxon>
        <taxon>Agaricomycetidae</taxon>
        <taxon>Agaricales</taxon>
        <taxon>Marasmiineae</taxon>
        <taxon>Physalacriaceae</taxon>
        <taxon>Armillaria</taxon>
    </lineage>
</organism>
<evidence type="ECO:0000256" key="1">
    <source>
        <dbReference type="SAM" id="Phobius"/>
    </source>
</evidence>
<dbReference type="Proteomes" id="UP000219338">
    <property type="component" value="Unassembled WGS sequence"/>
</dbReference>
<evidence type="ECO:0000313" key="3">
    <source>
        <dbReference type="Proteomes" id="UP000219338"/>
    </source>
</evidence>
<name>A0A284RFQ9_ARMOS</name>
<keyword evidence="1" id="KW-0812">Transmembrane</keyword>
<keyword evidence="3" id="KW-1185">Reference proteome</keyword>
<gene>
    <name evidence="2" type="ORF">ARMOST_10934</name>
</gene>